<dbReference type="PANTHER" id="PTHR11468">
    <property type="entry name" value="GLYCOGEN PHOSPHORYLASE"/>
    <property type="match status" value="1"/>
</dbReference>
<name>I3ZBN9_TERRK</name>
<dbReference type="PROSITE" id="PS00102">
    <property type="entry name" value="PHOSPHORYLASE"/>
    <property type="match status" value="1"/>
</dbReference>
<dbReference type="GO" id="GO:0030170">
    <property type="term" value="F:pyridoxal phosphate binding"/>
    <property type="evidence" value="ECO:0007669"/>
    <property type="project" value="InterPro"/>
</dbReference>
<comment type="similarity">
    <text evidence="3 11">Belongs to the glycogen phosphorylase family.</text>
</comment>
<dbReference type="HOGENOM" id="CLU_010198_1_1_0"/>
<evidence type="ECO:0000256" key="11">
    <source>
        <dbReference type="RuleBase" id="RU000587"/>
    </source>
</evidence>
<dbReference type="KEGG" id="trs:Terro_0308"/>
<keyword evidence="6 11" id="KW-0808">Transferase</keyword>
<evidence type="ECO:0000256" key="8">
    <source>
        <dbReference type="ARBA" id="ARBA00023277"/>
    </source>
</evidence>
<dbReference type="PATRIC" id="fig|926566.3.peg.309"/>
<gene>
    <name evidence="13" type="ordered locus">Terro_0308</name>
</gene>
<keyword evidence="8 11" id="KW-0119">Carbohydrate metabolism</keyword>
<dbReference type="SUPFAM" id="SSF53756">
    <property type="entry name" value="UDP-Glycosyltransferase/glycogen phosphorylase"/>
    <property type="match status" value="1"/>
</dbReference>
<feature type="modified residue" description="N6-(pyridoxal phosphate)lysine" evidence="10">
    <location>
        <position position="687"/>
    </location>
</feature>
<dbReference type="EMBL" id="CP003379">
    <property type="protein sequence ID" value="AFL86657.1"/>
    <property type="molecule type" value="Genomic_DNA"/>
</dbReference>
<dbReference type="InterPro" id="IPR011833">
    <property type="entry name" value="Glycg_phsphrylas"/>
</dbReference>
<evidence type="ECO:0000256" key="3">
    <source>
        <dbReference type="ARBA" id="ARBA00006047"/>
    </source>
</evidence>
<keyword evidence="14" id="KW-1185">Reference proteome</keyword>
<comment type="function">
    <text evidence="11">Allosteric enzyme that catalyzes the rate-limiting step in glycogen catabolism, the phosphorolytic cleavage of glycogen to produce glucose-1-phosphate, and plays a central role in maintaining cellular and organismal glucose homeostasis.</text>
</comment>
<evidence type="ECO:0000256" key="4">
    <source>
        <dbReference type="ARBA" id="ARBA00022600"/>
    </source>
</evidence>
<feature type="compositionally biased region" description="Low complexity" evidence="12">
    <location>
        <begin position="1"/>
        <end position="25"/>
    </location>
</feature>
<evidence type="ECO:0000256" key="1">
    <source>
        <dbReference type="ARBA" id="ARBA00001275"/>
    </source>
</evidence>
<dbReference type="PANTHER" id="PTHR11468:SF3">
    <property type="entry name" value="GLYCOGEN PHOSPHORYLASE, LIVER FORM"/>
    <property type="match status" value="1"/>
</dbReference>
<protein>
    <recommendedName>
        <fullName evidence="11">Alpha-1,4 glucan phosphorylase</fullName>
        <ecNumber evidence="11">2.4.1.1</ecNumber>
    </recommendedName>
</protein>
<evidence type="ECO:0000256" key="5">
    <source>
        <dbReference type="ARBA" id="ARBA00022676"/>
    </source>
</evidence>
<dbReference type="InterPro" id="IPR035090">
    <property type="entry name" value="Pyridoxal_P_attach_site"/>
</dbReference>
<accession>I3ZBN9</accession>
<feature type="region of interest" description="Disordered" evidence="12">
    <location>
        <begin position="1"/>
        <end position="33"/>
    </location>
</feature>
<evidence type="ECO:0000256" key="10">
    <source>
        <dbReference type="PIRSR" id="PIRSR000460-1"/>
    </source>
</evidence>
<proteinExistence type="inferred from homology"/>
<dbReference type="FunFam" id="3.40.50.2000:FF:000149">
    <property type="entry name" value="Glycogen phosphorylase, muscle form"/>
    <property type="match status" value="1"/>
</dbReference>
<dbReference type="GO" id="GO:0008184">
    <property type="term" value="F:glycogen phosphorylase activity"/>
    <property type="evidence" value="ECO:0007669"/>
    <property type="project" value="InterPro"/>
</dbReference>
<evidence type="ECO:0000256" key="2">
    <source>
        <dbReference type="ARBA" id="ARBA00001933"/>
    </source>
</evidence>
<dbReference type="FunFam" id="3.40.50.2000:FF:000005">
    <property type="entry name" value="Alpha-1,4 glucan phosphorylase"/>
    <property type="match status" value="1"/>
</dbReference>
<keyword evidence="4" id="KW-0321">Glycogen metabolism</keyword>
<keyword evidence="7 10" id="KW-0663">Pyridoxal phosphate</keyword>
<dbReference type="Pfam" id="PF00343">
    <property type="entry name" value="Phosphorylase"/>
    <property type="match status" value="1"/>
</dbReference>
<dbReference type="Proteomes" id="UP000006056">
    <property type="component" value="Chromosome"/>
</dbReference>
<reference evidence="13 14" key="1">
    <citation type="submission" date="2012-06" db="EMBL/GenBank/DDBJ databases">
        <title>Complete genome of Terriglobus roseus DSM 18391.</title>
        <authorList>
            <consortium name="US DOE Joint Genome Institute (JGI-PGF)"/>
            <person name="Lucas S."/>
            <person name="Copeland A."/>
            <person name="Lapidus A."/>
            <person name="Glavina del Rio T."/>
            <person name="Dalin E."/>
            <person name="Tice H."/>
            <person name="Bruce D."/>
            <person name="Goodwin L."/>
            <person name="Pitluck S."/>
            <person name="Peters L."/>
            <person name="Mikhailova N."/>
            <person name="Munk A.C.C."/>
            <person name="Kyrpides N."/>
            <person name="Mavromatis K."/>
            <person name="Ivanova N."/>
            <person name="Brettin T."/>
            <person name="Detter J.C."/>
            <person name="Han C."/>
            <person name="Larimer F."/>
            <person name="Land M."/>
            <person name="Hauser L."/>
            <person name="Markowitz V."/>
            <person name="Cheng J.-F."/>
            <person name="Hugenholtz P."/>
            <person name="Woyke T."/>
            <person name="Wu D."/>
            <person name="Brambilla E."/>
            <person name="Klenk H.-P."/>
            <person name="Eisen J.A."/>
        </authorList>
    </citation>
    <scope>NUCLEOTIDE SEQUENCE [LARGE SCALE GENOMIC DNA]</scope>
    <source>
        <strain evidence="14">DSM 18391 / NRRL B-41598 / KBS 63</strain>
    </source>
</reference>
<evidence type="ECO:0000313" key="14">
    <source>
        <dbReference type="Proteomes" id="UP000006056"/>
    </source>
</evidence>
<dbReference type="PIRSF" id="PIRSF000460">
    <property type="entry name" value="Pprylas_GlgP"/>
    <property type="match status" value="1"/>
</dbReference>
<evidence type="ECO:0000256" key="12">
    <source>
        <dbReference type="SAM" id="MobiDB-lite"/>
    </source>
</evidence>
<dbReference type="RefSeq" id="WP_014784226.1">
    <property type="nucleotide sequence ID" value="NC_018014.1"/>
</dbReference>
<dbReference type="GO" id="GO:0005980">
    <property type="term" value="P:glycogen catabolic process"/>
    <property type="evidence" value="ECO:0007669"/>
    <property type="project" value="TreeGrafter"/>
</dbReference>
<dbReference type="CDD" id="cd04300">
    <property type="entry name" value="GT35_Glycogen_Phosphorylase"/>
    <property type="match status" value="1"/>
</dbReference>
<evidence type="ECO:0000256" key="9">
    <source>
        <dbReference type="ARBA" id="ARBA00025174"/>
    </source>
</evidence>
<dbReference type="STRING" id="926566.Terro_0308"/>
<organism evidence="13 14">
    <name type="scientific">Terriglobus roseus (strain DSM 18391 / NRRL B-41598 / KBS 63)</name>
    <dbReference type="NCBI Taxonomy" id="926566"/>
    <lineage>
        <taxon>Bacteria</taxon>
        <taxon>Pseudomonadati</taxon>
        <taxon>Acidobacteriota</taxon>
        <taxon>Terriglobia</taxon>
        <taxon>Terriglobales</taxon>
        <taxon>Acidobacteriaceae</taxon>
        <taxon>Terriglobus</taxon>
    </lineage>
</organism>
<dbReference type="Gene3D" id="3.40.50.2000">
    <property type="entry name" value="Glycogen Phosphorylase B"/>
    <property type="match status" value="2"/>
</dbReference>
<evidence type="ECO:0000256" key="6">
    <source>
        <dbReference type="ARBA" id="ARBA00022679"/>
    </source>
</evidence>
<dbReference type="eggNOG" id="COG0058">
    <property type="taxonomic scope" value="Bacteria"/>
</dbReference>
<dbReference type="AlphaFoldDB" id="I3ZBN9"/>
<evidence type="ECO:0000256" key="7">
    <source>
        <dbReference type="ARBA" id="ARBA00022898"/>
    </source>
</evidence>
<comment type="cofactor">
    <cofactor evidence="2 11">
        <name>pyridoxal 5'-phosphate</name>
        <dbReference type="ChEBI" id="CHEBI:597326"/>
    </cofactor>
</comment>
<comment type="function">
    <text evidence="9">Phosphorylase is an important allosteric enzyme in carbohydrate metabolism. Enzymes from different sources differ in their regulatory mechanisms and in their natural substrates. However, all known phosphorylases share catalytic and structural properties.</text>
</comment>
<dbReference type="EC" id="2.4.1.1" evidence="11"/>
<sequence>MSPMQEQQQPAPQQHEPNQQAQETQPNENRSGTSAKDLEISFRNHMTHTVGRPLEYSTTLDQYHALSAVVRDRLMDNWLDTIETYRDRDVRVVGYLSAEYLLGPHLENDLLNLDLTRQMTEALNELGLDLKTIACEEPEPGLGNGGLGRLAACFLDSLSTLNTPVVGYGLRYEFGIFRQEIQDGWQVEKSDKWLQFGNPWEIAASMSYQVGFFGHTETYTDDKGALRHKWIPGQCVKGIPYDTPIPGYQTKTVNRLRLWKSEAIDSFDLATFNTGDYTGAVRAKMESETISKVLYPPDEKIEGKRLRLMQQYFFTSCSLQDMVQLHLTFGKPLNEFDKKWTVQLNDTHPSIGIAELMRLLMDEHAMPWDEAWRVTQNTFGYTNHTLLPEALERWPLEMFGNLLPRHLEIIDEINEHFLDAMRLKFPNDDARMRRMSIIGEDGERSVQMAKLAVVGSKAINGVAELHTNLLEASTLKDFYEAFPERFSNKTNGVTPRRWLMLSNPDLTALIDETIGTRWHKDLYGLTALEHFATDTGFLQRWRKTQEGAKARLGAFIKRTMSIDINPESMFDAQVKRLHEYKRQHLNALHILSLYCAIKNGTAKNLTPRTFLFGGKAAPSYTMAKLIIKLICTVGDLVNNDPQTRDLLKVIFVPNYSVSVGQRIYPAADLSEQISTAGLEASGTGCMKFMMNGAVAIGTLDGANIEIREEAGEDNFFLFGLTAPQIADLTRTGYSPNTYYDKSPALKEVIDGLRDGRFSNGDRDLFAPLVKELTTTDRYFVMADFDAYAAAQAEAGSAYGDTVRWGRMSLLNTARSGKFSSDRTIREYCKDIWKVPTN</sequence>
<dbReference type="NCBIfam" id="TIGR02093">
    <property type="entry name" value="P_ylase"/>
    <property type="match status" value="1"/>
</dbReference>
<dbReference type="InterPro" id="IPR000811">
    <property type="entry name" value="Glyco_trans_35"/>
</dbReference>
<comment type="catalytic activity">
    <reaction evidence="1 11">
        <text>[(1-&gt;4)-alpha-D-glucosyl](n) + phosphate = [(1-&gt;4)-alpha-D-glucosyl](n-1) + alpha-D-glucose 1-phosphate</text>
        <dbReference type="Rhea" id="RHEA:41732"/>
        <dbReference type="Rhea" id="RHEA-COMP:9584"/>
        <dbReference type="Rhea" id="RHEA-COMP:9586"/>
        <dbReference type="ChEBI" id="CHEBI:15444"/>
        <dbReference type="ChEBI" id="CHEBI:43474"/>
        <dbReference type="ChEBI" id="CHEBI:58601"/>
        <dbReference type="EC" id="2.4.1.1"/>
    </reaction>
</comment>
<evidence type="ECO:0000313" key="13">
    <source>
        <dbReference type="EMBL" id="AFL86657.1"/>
    </source>
</evidence>
<keyword evidence="5 11" id="KW-0328">Glycosyltransferase</keyword>
<dbReference type="GO" id="GO:0005737">
    <property type="term" value="C:cytoplasm"/>
    <property type="evidence" value="ECO:0007669"/>
    <property type="project" value="TreeGrafter"/>
</dbReference>